<dbReference type="Pfam" id="PF03748">
    <property type="entry name" value="FliL"/>
    <property type="match status" value="1"/>
</dbReference>
<dbReference type="EMBL" id="JAGWCR010000009">
    <property type="protein sequence ID" value="MBS3650336.1"/>
    <property type="molecule type" value="Genomic_DNA"/>
</dbReference>
<feature type="compositionally biased region" description="Low complexity" evidence="11">
    <location>
        <begin position="59"/>
        <end position="74"/>
    </location>
</feature>
<reference evidence="12" key="1">
    <citation type="submission" date="2021-04" db="EMBL/GenBank/DDBJ databases">
        <title>Pseudaminobacter soli sp. nov., isolated from paddy soil contaminated by heavy metals.</title>
        <authorList>
            <person name="Zhang K."/>
        </authorList>
    </citation>
    <scope>NUCLEOTIDE SEQUENCE</scope>
    <source>
        <strain evidence="12">19-2017</strain>
    </source>
</reference>
<keyword evidence="12" id="KW-0282">Flagellum</keyword>
<comment type="caution">
    <text evidence="12">The sequence shown here is derived from an EMBL/GenBank/DDBJ whole genome shotgun (WGS) entry which is preliminary data.</text>
</comment>
<dbReference type="InterPro" id="IPR005503">
    <property type="entry name" value="FliL"/>
</dbReference>
<gene>
    <name evidence="12" type="ORF">KEU06_17105</name>
</gene>
<keyword evidence="8 10" id="KW-1133">Transmembrane helix</keyword>
<evidence type="ECO:0000256" key="8">
    <source>
        <dbReference type="ARBA" id="ARBA00022989"/>
    </source>
</evidence>
<proteinExistence type="inferred from homology"/>
<dbReference type="GO" id="GO:0005886">
    <property type="term" value="C:plasma membrane"/>
    <property type="evidence" value="ECO:0007669"/>
    <property type="project" value="UniProtKB-SubCell"/>
</dbReference>
<organism evidence="12 13">
    <name type="scientific">Pseudaminobacter soli</name>
    <name type="common">ex Zhang et al. 2022</name>
    <dbReference type="NCBI Taxonomy" id="2831468"/>
    <lineage>
        <taxon>Bacteria</taxon>
        <taxon>Pseudomonadati</taxon>
        <taxon>Pseudomonadota</taxon>
        <taxon>Alphaproteobacteria</taxon>
        <taxon>Hyphomicrobiales</taxon>
        <taxon>Phyllobacteriaceae</taxon>
        <taxon>Pseudaminobacter</taxon>
    </lineage>
</organism>
<comment type="similarity">
    <text evidence="3 10">Belongs to the FliL family.</text>
</comment>
<dbReference type="Proteomes" id="UP000680348">
    <property type="component" value="Unassembled WGS sequence"/>
</dbReference>
<keyword evidence="10" id="KW-0997">Cell inner membrane</keyword>
<evidence type="ECO:0000256" key="7">
    <source>
        <dbReference type="ARBA" id="ARBA00022779"/>
    </source>
</evidence>
<keyword evidence="4" id="KW-1003">Cell membrane</keyword>
<keyword evidence="6 10" id="KW-0812">Transmembrane</keyword>
<dbReference type="RefSeq" id="WP_188255896.1">
    <property type="nucleotide sequence ID" value="NZ_JABVCF010000009.1"/>
</dbReference>
<comment type="function">
    <text evidence="1 10">Controls the rotational direction of flagella during chemotaxis.</text>
</comment>
<evidence type="ECO:0000256" key="1">
    <source>
        <dbReference type="ARBA" id="ARBA00002254"/>
    </source>
</evidence>
<feature type="region of interest" description="Disordered" evidence="11">
    <location>
        <begin position="51"/>
        <end position="74"/>
    </location>
</feature>
<name>A0A942E3L1_9HYPH</name>
<feature type="transmembrane region" description="Helical" evidence="10">
    <location>
        <begin position="16"/>
        <end position="37"/>
    </location>
</feature>
<evidence type="ECO:0000256" key="4">
    <source>
        <dbReference type="ARBA" id="ARBA00022475"/>
    </source>
</evidence>
<evidence type="ECO:0000256" key="9">
    <source>
        <dbReference type="ARBA" id="ARBA00023136"/>
    </source>
</evidence>
<keyword evidence="13" id="KW-1185">Reference proteome</keyword>
<evidence type="ECO:0000256" key="10">
    <source>
        <dbReference type="RuleBase" id="RU364125"/>
    </source>
</evidence>
<dbReference type="GO" id="GO:0006935">
    <property type="term" value="P:chemotaxis"/>
    <property type="evidence" value="ECO:0007669"/>
    <property type="project" value="UniProtKB-KW"/>
</dbReference>
<evidence type="ECO:0000313" key="12">
    <source>
        <dbReference type="EMBL" id="MBS3650336.1"/>
    </source>
</evidence>
<dbReference type="GO" id="GO:0009425">
    <property type="term" value="C:bacterial-type flagellum basal body"/>
    <property type="evidence" value="ECO:0007669"/>
    <property type="project" value="InterPro"/>
</dbReference>
<evidence type="ECO:0000256" key="5">
    <source>
        <dbReference type="ARBA" id="ARBA00022500"/>
    </source>
</evidence>
<keyword evidence="12" id="KW-0966">Cell projection</keyword>
<sequence length="173" mass="18189">MAITDQSAPPPRGPSLVVQGAVLLLMTAAAVGGGWFAGDYLGKNSAPAVAEEATTSQTQAGAHGAAGAPGQAGAHGPAVGPVLVPLESMTTNLAAPTTVWIRLEMSLLLEEPLPLELVETIHQDLLAYLRTVKLHQIEGASGYQHLKEDLEERARIRSDGKVKQILVRTLLFE</sequence>
<dbReference type="GO" id="GO:0071973">
    <property type="term" value="P:bacterial-type flagellum-dependent cell motility"/>
    <property type="evidence" value="ECO:0007669"/>
    <property type="project" value="InterPro"/>
</dbReference>
<evidence type="ECO:0000256" key="6">
    <source>
        <dbReference type="ARBA" id="ARBA00022692"/>
    </source>
</evidence>
<dbReference type="AlphaFoldDB" id="A0A942E3L1"/>
<keyword evidence="5 10" id="KW-0145">Chemotaxis</keyword>
<evidence type="ECO:0000256" key="3">
    <source>
        <dbReference type="ARBA" id="ARBA00008281"/>
    </source>
</evidence>
<keyword evidence="9 10" id="KW-0472">Membrane</keyword>
<evidence type="ECO:0000256" key="2">
    <source>
        <dbReference type="ARBA" id="ARBA00004162"/>
    </source>
</evidence>
<evidence type="ECO:0000313" key="13">
    <source>
        <dbReference type="Proteomes" id="UP000680348"/>
    </source>
</evidence>
<comment type="subcellular location">
    <subcellularLocation>
        <location evidence="10">Cell inner membrane</location>
    </subcellularLocation>
    <subcellularLocation>
        <location evidence="2">Cell membrane</location>
        <topology evidence="2">Single-pass membrane protein</topology>
    </subcellularLocation>
</comment>
<protein>
    <recommendedName>
        <fullName evidence="10">Flagellar protein FliL</fullName>
    </recommendedName>
</protein>
<keyword evidence="7 10" id="KW-0283">Flagellar rotation</keyword>
<accession>A0A942E3L1</accession>
<evidence type="ECO:0000256" key="11">
    <source>
        <dbReference type="SAM" id="MobiDB-lite"/>
    </source>
</evidence>
<keyword evidence="12" id="KW-0969">Cilium</keyword>